<feature type="compositionally biased region" description="Acidic residues" evidence="4">
    <location>
        <begin position="159"/>
        <end position="170"/>
    </location>
</feature>
<evidence type="ECO:0000256" key="2">
    <source>
        <dbReference type="ARBA" id="ARBA00005907"/>
    </source>
</evidence>
<dbReference type="EMBL" id="JBDFQZ010000010">
    <property type="protein sequence ID" value="KAK9684024.1"/>
    <property type="molecule type" value="Genomic_DNA"/>
</dbReference>
<feature type="region of interest" description="Disordered" evidence="4">
    <location>
        <begin position="158"/>
        <end position="186"/>
    </location>
</feature>
<dbReference type="GO" id="GO:0030691">
    <property type="term" value="C:Noc2p-Noc3p complex"/>
    <property type="evidence" value="ECO:0007669"/>
    <property type="project" value="TreeGrafter"/>
</dbReference>
<feature type="compositionally biased region" description="Basic and acidic residues" evidence="4">
    <location>
        <begin position="671"/>
        <end position="684"/>
    </location>
</feature>
<feature type="region of interest" description="Disordered" evidence="4">
    <location>
        <begin position="1"/>
        <end position="58"/>
    </location>
</feature>
<dbReference type="PANTHER" id="PTHR12687:SF8">
    <property type="entry name" value="PROTEIN REBELOTE"/>
    <property type="match status" value="1"/>
</dbReference>
<feature type="compositionally biased region" description="Polar residues" evidence="4">
    <location>
        <begin position="708"/>
        <end position="718"/>
    </location>
</feature>
<dbReference type="PANTHER" id="PTHR12687">
    <property type="entry name" value="NUCLEOLAR COMPLEX 2 AND RAD4-RELATED"/>
    <property type="match status" value="1"/>
</dbReference>
<feature type="compositionally biased region" description="Basic and acidic residues" evidence="4">
    <location>
        <begin position="691"/>
        <end position="707"/>
    </location>
</feature>
<evidence type="ECO:0008006" key="7">
    <source>
        <dbReference type="Google" id="ProtNLM"/>
    </source>
</evidence>
<feature type="compositionally biased region" description="Basic residues" evidence="4">
    <location>
        <begin position="1"/>
        <end position="13"/>
    </location>
</feature>
<feature type="compositionally biased region" description="Basic residues" evidence="4">
    <location>
        <begin position="21"/>
        <end position="41"/>
    </location>
</feature>
<protein>
    <recommendedName>
        <fullName evidence="7">Nucleolar complex protein 2 homolog</fullName>
    </recommendedName>
</protein>
<keyword evidence="3" id="KW-0539">Nucleus</keyword>
<accession>A0AAW1I468</accession>
<feature type="region of interest" description="Disordered" evidence="4">
    <location>
        <begin position="79"/>
        <end position="98"/>
    </location>
</feature>
<feature type="compositionally biased region" description="Basic and acidic residues" evidence="4">
    <location>
        <begin position="42"/>
        <end position="58"/>
    </location>
</feature>
<comment type="caution">
    <text evidence="5">The sequence shown here is derived from an EMBL/GenBank/DDBJ whole genome shotgun (WGS) entry which is preliminary data.</text>
</comment>
<gene>
    <name evidence="5" type="ORF">RND81_10G181300</name>
</gene>
<evidence type="ECO:0000313" key="6">
    <source>
        <dbReference type="Proteomes" id="UP001443914"/>
    </source>
</evidence>
<evidence type="ECO:0000256" key="1">
    <source>
        <dbReference type="ARBA" id="ARBA00004123"/>
    </source>
</evidence>
<comment type="similarity">
    <text evidence="2">Belongs to the NOC2 family.</text>
</comment>
<evidence type="ECO:0000256" key="4">
    <source>
        <dbReference type="SAM" id="MobiDB-lite"/>
    </source>
</evidence>
<organism evidence="5 6">
    <name type="scientific">Saponaria officinalis</name>
    <name type="common">Common soapwort</name>
    <name type="synonym">Lychnis saponaria</name>
    <dbReference type="NCBI Taxonomy" id="3572"/>
    <lineage>
        <taxon>Eukaryota</taxon>
        <taxon>Viridiplantae</taxon>
        <taxon>Streptophyta</taxon>
        <taxon>Embryophyta</taxon>
        <taxon>Tracheophyta</taxon>
        <taxon>Spermatophyta</taxon>
        <taxon>Magnoliopsida</taxon>
        <taxon>eudicotyledons</taxon>
        <taxon>Gunneridae</taxon>
        <taxon>Pentapetalae</taxon>
        <taxon>Caryophyllales</taxon>
        <taxon>Caryophyllaceae</taxon>
        <taxon>Caryophylleae</taxon>
        <taxon>Saponaria</taxon>
    </lineage>
</organism>
<evidence type="ECO:0000313" key="5">
    <source>
        <dbReference type="EMBL" id="KAK9684024.1"/>
    </source>
</evidence>
<sequence>MGKVGKKARKFVKKNLPAVQKRQRKQNSLFNKRRSSSKSGHKAVENQPRDVTSTERKPIIDDVVDASLDIFSSEEEYDIVEGGSDSDEYLSEDSNCSYDDGNEELDFEDTRQGIELSTENKKIQSELLEKNRKLEALKKKDPQFAIFLEDRIKDHDSFQDEDMSDDEEATDHELQSENGGDAASDTRKLLKSSTIDKWCQMVKEQNKHSLLPSLLNAFHAACHYGTDPTDVNVSVSPLIIQNREAFCSILTFMLSEGDQLFRGILSVTSDCKTETIVKLKSSSKWENVKPMVKSYLKSTLFLLNQFTDADILSYALTRLRASLVFFAAFPDLQKKLFEVVVRLWATGGGTISTCSFVVIRGIASSLGNDSYEKCLKKTYKAILSCCKIVDPARLKHLEYLKTSFVELCSIDFQTSANVVLASIQKLAKIVQLGLQTKEEALKTICSWEFVSCVDIWVKFVHANIKDMDLNAILSTLIQVILGVAKLFTGQRYLPLKVKCIQWLNHLSSTDIFIPTSSLALDIMEHSNAEEDGKPGKGGVDFSTALKVPKHWLKSREFQEESVGAAVELLCAHFLQWSHCISFPELATIPIIRLKQFHDKSTVESLRRTVKRLIDQVEKNVDFVQRKRDDVSFSPKDQASAESFLQIEKHSGNLSFIQYYKSVIQNAGTKKVGTDHQMSRSEPKKKNVGKRKLPEKSEDASVNGERKSGNVNADPSARSQQGGKRKKRKA</sequence>
<feature type="region of interest" description="Disordered" evidence="4">
    <location>
        <begin position="669"/>
        <end position="729"/>
    </location>
</feature>
<dbReference type="Proteomes" id="UP001443914">
    <property type="component" value="Unassembled WGS sequence"/>
</dbReference>
<dbReference type="AlphaFoldDB" id="A0AAW1I468"/>
<comment type="subcellular location">
    <subcellularLocation>
        <location evidence="1">Nucleus</location>
    </subcellularLocation>
</comment>
<dbReference type="GO" id="GO:0042273">
    <property type="term" value="P:ribosomal large subunit biogenesis"/>
    <property type="evidence" value="ECO:0007669"/>
    <property type="project" value="TreeGrafter"/>
</dbReference>
<evidence type="ECO:0000256" key="3">
    <source>
        <dbReference type="ARBA" id="ARBA00023242"/>
    </source>
</evidence>
<reference evidence="5" key="1">
    <citation type="submission" date="2024-03" db="EMBL/GenBank/DDBJ databases">
        <title>WGS assembly of Saponaria officinalis var. Norfolk2.</title>
        <authorList>
            <person name="Jenkins J."/>
            <person name="Shu S."/>
            <person name="Grimwood J."/>
            <person name="Barry K."/>
            <person name="Goodstein D."/>
            <person name="Schmutz J."/>
            <person name="Leebens-Mack J."/>
            <person name="Osbourn A."/>
        </authorList>
    </citation>
    <scope>NUCLEOTIDE SEQUENCE [LARGE SCALE GENOMIC DNA]</scope>
    <source>
        <strain evidence="5">JIC</strain>
    </source>
</reference>
<dbReference type="Pfam" id="PF03715">
    <property type="entry name" value="Noc2"/>
    <property type="match status" value="1"/>
</dbReference>
<name>A0AAW1I468_SAPOF</name>
<keyword evidence="6" id="KW-1185">Reference proteome</keyword>
<dbReference type="GO" id="GO:0005654">
    <property type="term" value="C:nucleoplasm"/>
    <property type="evidence" value="ECO:0007669"/>
    <property type="project" value="TreeGrafter"/>
</dbReference>
<feature type="compositionally biased region" description="Acidic residues" evidence="4">
    <location>
        <begin position="79"/>
        <end position="91"/>
    </location>
</feature>
<dbReference type="GO" id="GO:0005730">
    <property type="term" value="C:nucleolus"/>
    <property type="evidence" value="ECO:0007669"/>
    <property type="project" value="TreeGrafter"/>
</dbReference>
<dbReference type="InterPro" id="IPR005343">
    <property type="entry name" value="Noc2"/>
</dbReference>
<dbReference type="GO" id="GO:0030690">
    <property type="term" value="C:Noc1p-Noc2p complex"/>
    <property type="evidence" value="ECO:0007669"/>
    <property type="project" value="TreeGrafter"/>
</dbReference>
<proteinExistence type="inferred from homology"/>